<feature type="transmembrane region" description="Helical" evidence="1">
    <location>
        <begin position="80"/>
        <end position="102"/>
    </location>
</feature>
<keyword evidence="1" id="KW-0472">Membrane</keyword>
<dbReference type="SUPFAM" id="SSF55874">
    <property type="entry name" value="ATPase domain of HSP90 chaperone/DNA topoisomerase II/histidine kinase"/>
    <property type="match status" value="1"/>
</dbReference>
<dbReference type="EMBL" id="CP010086">
    <property type="protein sequence ID" value="AJG96999.1"/>
    <property type="molecule type" value="Genomic_DNA"/>
</dbReference>
<gene>
    <name evidence="3" type="ORF">LF65_00330</name>
</gene>
<dbReference type="STRING" id="1520.LF65_00330"/>
<dbReference type="InterPro" id="IPR036890">
    <property type="entry name" value="HATPase_C_sf"/>
</dbReference>
<dbReference type="Proteomes" id="UP000031866">
    <property type="component" value="Chromosome"/>
</dbReference>
<protein>
    <submittedName>
        <fullName evidence="3">Histidine kinase</fullName>
    </submittedName>
</protein>
<dbReference type="AlphaFoldDB" id="A0A0B5Q477"/>
<feature type="transmembrane region" description="Helical" evidence="1">
    <location>
        <begin position="108"/>
        <end position="128"/>
    </location>
</feature>
<dbReference type="KEGG" id="cbei:LF65_00330"/>
<keyword evidence="3" id="KW-0808">Transferase</keyword>
<dbReference type="OrthoDB" id="9792686at2"/>
<organism evidence="3 4">
    <name type="scientific">Clostridium beijerinckii</name>
    <name type="common">Clostridium MP</name>
    <dbReference type="NCBI Taxonomy" id="1520"/>
    <lineage>
        <taxon>Bacteria</taxon>
        <taxon>Bacillati</taxon>
        <taxon>Bacillota</taxon>
        <taxon>Clostridia</taxon>
        <taxon>Eubacteriales</taxon>
        <taxon>Clostridiaceae</taxon>
        <taxon>Clostridium</taxon>
    </lineage>
</organism>
<sequence>MVNDIIINSLDGTNIIYLWIILNKKNNIWNRFLFTIIICSSLVTIVEYFKLNFIASYILMIMTIKIMYKKELKDVVLEFFLALFIEMGFQLVISAILNIAIYDEFIKGIILELITLGIIVIFSRLNLSDNISFEKINSDISIYFISTFSMDVIIFKIILVYANELILNNLLITTLIVTISVISQILIYVSIIRGIKENQKLKLSKEYNQVIDEIIQEIKQRQHDFANYKNTIQGIVEVVDEDKIGNAIRNYIKDENIYDNKINELIYIDNVIIRSIIYRSICKAKKYNIDFKYRINNKVLDNILSYNEVSNILNNLLNNAFEEVMKNDCIKKNIEIKILKKDGTPHLIIKNQIADSNNVNINEMFIRGYSTKNIGTRGYGLYNVEQITTLHKGLLEVEVESKEIIFDVYFNNSSG</sequence>
<evidence type="ECO:0000259" key="2">
    <source>
        <dbReference type="Pfam" id="PF14501"/>
    </source>
</evidence>
<evidence type="ECO:0000256" key="1">
    <source>
        <dbReference type="SAM" id="Phobius"/>
    </source>
</evidence>
<dbReference type="InterPro" id="IPR032834">
    <property type="entry name" value="NatK-like_C"/>
</dbReference>
<proteinExistence type="predicted"/>
<name>A0A0B5Q477_CLOBE</name>
<feature type="transmembrane region" description="Helical" evidence="1">
    <location>
        <begin position="168"/>
        <end position="192"/>
    </location>
</feature>
<keyword evidence="1" id="KW-0812">Transmembrane</keyword>
<dbReference type="Gene3D" id="3.30.565.10">
    <property type="entry name" value="Histidine kinase-like ATPase, C-terminal domain"/>
    <property type="match status" value="1"/>
</dbReference>
<dbReference type="GO" id="GO:0042802">
    <property type="term" value="F:identical protein binding"/>
    <property type="evidence" value="ECO:0007669"/>
    <property type="project" value="TreeGrafter"/>
</dbReference>
<keyword evidence="1" id="KW-1133">Transmembrane helix</keyword>
<dbReference type="RefSeq" id="WP_041893635.1">
    <property type="nucleotide sequence ID" value="NZ_CP010086.2"/>
</dbReference>
<dbReference type="PANTHER" id="PTHR40448:SF1">
    <property type="entry name" value="TWO-COMPONENT SENSOR HISTIDINE KINASE"/>
    <property type="match status" value="1"/>
</dbReference>
<feature type="transmembrane region" description="Helical" evidence="1">
    <location>
        <begin position="28"/>
        <end position="45"/>
    </location>
</feature>
<feature type="transmembrane region" description="Helical" evidence="1">
    <location>
        <begin position="140"/>
        <end position="162"/>
    </location>
</feature>
<dbReference type="Pfam" id="PF14501">
    <property type="entry name" value="HATPase_c_5"/>
    <property type="match status" value="1"/>
</dbReference>
<evidence type="ECO:0000313" key="3">
    <source>
        <dbReference type="EMBL" id="AJG96999.1"/>
    </source>
</evidence>
<evidence type="ECO:0000313" key="4">
    <source>
        <dbReference type="Proteomes" id="UP000031866"/>
    </source>
</evidence>
<keyword evidence="3" id="KW-0418">Kinase</keyword>
<reference evidence="4" key="1">
    <citation type="submission" date="2014-12" db="EMBL/GenBank/DDBJ databases">
        <title>Genome sequence of Clostridium beijerinckii strain 59B.</title>
        <authorList>
            <person name="Little G.T."/>
            <person name="Minton N.P."/>
        </authorList>
    </citation>
    <scope>NUCLEOTIDE SEQUENCE [LARGE SCALE GENOMIC DNA]</scope>
    <source>
        <strain evidence="4">59B</strain>
    </source>
</reference>
<feature type="domain" description="Sensor histidine kinase NatK-like C-terminal" evidence="2">
    <location>
        <begin position="308"/>
        <end position="410"/>
    </location>
</feature>
<dbReference type="PANTHER" id="PTHR40448">
    <property type="entry name" value="TWO-COMPONENT SENSOR HISTIDINE KINASE"/>
    <property type="match status" value="1"/>
</dbReference>
<dbReference type="GO" id="GO:0016301">
    <property type="term" value="F:kinase activity"/>
    <property type="evidence" value="ECO:0007669"/>
    <property type="project" value="UniProtKB-KW"/>
</dbReference>
<accession>A0A0B5Q477</accession>